<feature type="domain" description="ABC transmembrane type-1" evidence="6">
    <location>
        <begin position="29"/>
        <end position="167"/>
    </location>
</feature>
<comment type="subcellular location">
    <subcellularLocation>
        <location evidence="1">Cell membrane</location>
        <topology evidence="1">Multi-pass membrane protein</topology>
    </subcellularLocation>
</comment>
<evidence type="ECO:0000313" key="8">
    <source>
        <dbReference type="Proteomes" id="UP000000597"/>
    </source>
</evidence>
<dbReference type="SUPFAM" id="SSF52540">
    <property type="entry name" value="P-loop containing nucleoside triphosphate hydrolases"/>
    <property type="match status" value="1"/>
</dbReference>
<dbReference type="RefSeq" id="WP_011179173.1">
    <property type="nucleotide sequence ID" value="NC_005955.1"/>
</dbReference>
<evidence type="ECO:0000256" key="5">
    <source>
        <dbReference type="SAM" id="Phobius"/>
    </source>
</evidence>
<dbReference type="HOGENOM" id="CLU_810535_0_0_5"/>
<evidence type="ECO:0000313" key="7">
    <source>
        <dbReference type="EMBL" id="CAF25884.1"/>
    </source>
</evidence>
<dbReference type="AlphaFoldDB" id="A0A0H3LTP6"/>
<name>A0A0H3LTP6_BARQU</name>
<dbReference type="Pfam" id="PF00005">
    <property type="entry name" value="ABC_tran"/>
    <property type="match status" value="1"/>
</dbReference>
<sequence length="355" mass="39886">MWELSTRIGAVDKICRFLTGTIATTVLNVLFAIICLAALFSIGPFLHHQLRHTFILQAQSRLIESFTNLEVIKTYVKELAHTIRIQETLARGLDQSRTTSKFHLLNGALSHILVTLSPFRHFHYFFGAQAVLQNQITLEQLIAFHLLASNVSSPILSLASLWEEWQHLKKISRFRLDDILNSPIGIGRKKPSFQLTEMPHLEAKDICFSYGEKLIINHLDICLQPGKPIMLLSPSGCGKSTLAKIIYRLYSLASGQILINGQSLQNFDIHSMRKIIVYFPQNPCLFSGTILENRHLAKPDASNIEINAAFQESACHDLPCSISSRAGHLDETENVNGPTISALRILEDRKQKAKV</sequence>
<dbReference type="Gene3D" id="1.20.1560.10">
    <property type="entry name" value="ABC transporter type 1, transmembrane domain"/>
    <property type="match status" value="1"/>
</dbReference>
<accession>A0A0H3LTP6</accession>
<keyword evidence="2 5" id="KW-0812">Transmembrane</keyword>
<dbReference type="InterPro" id="IPR027417">
    <property type="entry name" value="P-loop_NTPase"/>
</dbReference>
<dbReference type="PANTHER" id="PTHR24221">
    <property type="entry name" value="ATP-BINDING CASSETTE SUB-FAMILY B"/>
    <property type="match status" value="1"/>
</dbReference>
<dbReference type="GO" id="GO:0005886">
    <property type="term" value="C:plasma membrane"/>
    <property type="evidence" value="ECO:0007669"/>
    <property type="project" value="UniProtKB-SubCell"/>
</dbReference>
<dbReference type="EMBL" id="BX897700">
    <property type="protein sequence ID" value="CAF25884.1"/>
    <property type="molecule type" value="Genomic_DNA"/>
</dbReference>
<protein>
    <submittedName>
        <fullName evidence="7">Hypothetical toxin secretion protein</fullName>
    </submittedName>
</protein>
<evidence type="ECO:0000259" key="6">
    <source>
        <dbReference type="PROSITE" id="PS50929"/>
    </source>
</evidence>
<feature type="transmembrane region" description="Helical" evidence="5">
    <location>
        <begin position="26"/>
        <end position="46"/>
    </location>
</feature>
<dbReference type="InterPro" id="IPR003439">
    <property type="entry name" value="ABC_transporter-like_ATP-bd"/>
</dbReference>
<dbReference type="InterPro" id="IPR011527">
    <property type="entry name" value="ABC1_TM_dom"/>
</dbReference>
<dbReference type="Proteomes" id="UP000000597">
    <property type="component" value="Chromosome"/>
</dbReference>
<evidence type="ECO:0000256" key="1">
    <source>
        <dbReference type="ARBA" id="ARBA00004651"/>
    </source>
</evidence>
<keyword evidence="4 5" id="KW-0472">Membrane</keyword>
<dbReference type="KEGG" id="bqu:BQ03850"/>
<dbReference type="PANTHER" id="PTHR24221:SF654">
    <property type="entry name" value="ATP-BINDING CASSETTE SUB-FAMILY B MEMBER 6"/>
    <property type="match status" value="1"/>
</dbReference>
<evidence type="ECO:0000256" key="2">
    <source>
        <dbReference type="ARBA" id="ARBA00022692"/>
    </source>
</evidence>
<dbReference type="PROSITE" id="PS50929">
    <property type="entry name" value="ABC_TM1F"/>
    <property type="match status" value="1"/>
</dbReference>
<dbReference type="InterPro" id="IPR039421">
    <property type="entry name" value="Type_1_exporter"/>
</dbReference>
<proteinExistence type="predicted"/>
<dbReference type="GO" id="GO:0005524">
    <property type="term" value="F:ATP binding"/>
    <property type="evidence" value="ECO:0007669"/>
    <property type="project" value="InterPro"/>
</dbReference>
<dbReference type="Gene3D" id="3.40.50.300">
    <property type="entry name" value="P-loop containing nucleotide triphosphate hydrolases"/>
    <property type="match status" value="1"/>
</dbReference>
<dbReference type="eggNOG" id="COG2274">
    <property type="taxonomic scope" value="Bacteria"/>
</dbReference>
<dbReference type="OrthoDB" id="9787557at2"/>
<evidence type="ECO:0000256" key="4">
    <source>
        <dbReference type="ARBA" id="ARBA00023136"/>
    </source>
</evidence>
<dbReference type="InterPro" id="IPR036640">
    <property type="entry name" value="ABC1_TM_sf"/>
</dbReference>
<gene>
    <name evidence="7" type="ordered locus">BQ03850</name>
</gene>
<reference evidence="7 8" key="1">
    <citation type="journal article" date="2004" name="Proc. Natl. Acad. Sci. U.S.A.">
        <title>The louse-borne human pathogen Bartonella quintana is a genomic derivative of the zoonotic agent Bartonella henselae.</title>
        <authorList>
            <person name="Alsmark U.C.M."/>
            <person name="Frank A.C."/>
            <person name="Karlberg E.O."/>
            <person name="Legault B.-A."/>
            <person name="Ardell D.H."/>
            <person name="Canbaeck B."/>
            <person name="Eriksson A.-S."/>
            <person name="Naeslund A.K."/>
            <person name="Handley S.A."/>
            <person name="Huvet M."/>
            <person name="La Scola B."/>
            <person name="Holmberg M."/>
            <person name="Andersson S.G.E."/>
        </authorList>
    </citation>
    <scope>NUCLEOTIDE SEQUENCE [LARGE SCALE GENOMIC DNA]</scope>
    <source>
        <strain evidence="7 8">Toulouse</strain>
    </source>
</reference>
<dbReference type="SUPFAM" id="SSF90123">
    <property type="entry name" value="ABC transporter transmembrane region"/>
    <property type="match status" value="1"/>
</dbReference>
<keyword evidence="3 5" id="KW-1133">Transmembrane helix</keyword>
<dbReference type="GO" id="GO:0140359">
    <property type="term" value="F:ABC-type transporter activity"/>
    <property type="evidence" value="ECO:0007669"/>
    <property type="project" value="InterPro"/>
</dbReference>
<dbReference type="GO" id="GO:0034040">
    <property type="term" value="F:ATPase-coupled lipid transmembrane transporter activity"/>
    <property type="evidence" value="ECO:0007669"/>
    <property type="project" value="TreeGrafter"/>
</dbReference>
<organism evidence="7 8">
    <name type="scientific">Bartonella quintana (strain Toulouse)</name>
    <name type="common">Rochalimaea quintana</name>
    <dbReference type="NCBI Taxonomy" id="283165"/>
    <lineage>
        <taxon>Bacteria</taxon>
        <taxon>Pseudomonadati</taxon>
        <taxon>Pseudomonadota</taxon>
        <taxon>Alphaproteobacteria</taxon>
        <taxon>Hyphomicrobiales</taxon>
        <taxon>Bartonellaceae</taxon>
        <taxon>Bartonella</taxon>
    </lineage>
</organism>
<dbReference type="GO" id="GO:0016887">
    <property type="term" value="F:ATP hydrolysis activity"/>
    <property type="evidence" value="ECO:0007669"/>
    <property type="project" value="InterPro"/>
</dbReference>
<evidence type="ECO:0000256" key="3">
    <source>
        <dbReference type="ARBA" id="ARBA00022989"/>
    </source>
</evidence>